<dbReference type="EMBL" id="HBHW01034006">
    <property type="protein sequence ID" value="CAE0058166.1"/>
    <property type="molecule type" value="Transcribed_RNA"/>
</dbReference>
<keyword evidence="7 10" id="KW-0472">Membrane</keyword>
<keyword evidence="5 10" id="KW-1133">Transmembrane helix</keyword>
<dbReference type="PANTHER" id="PTHR12137:SF54">
    <property type="entry name" value="CARBOHYDRATE SULFOTRANSFERASE"/>
    <property type="match status" value="1"/>
</dbReference>
<evidence type="ECO:0000313" key="11">
    <source>
        <dbReference type="EMBL" id="CAE0058166.1"/>
    </source>
</evidence>
<proteinExistence type="inferred from homology"/>
<evidence type="ECO:0000256" key="9">
    <source>
        <dbReference type="SAM" id="MobiDB-lite"/>
    </source>
</evidence>
<feature type="region of interest" description="Disordered" evidence="9">
    <location>
        <begin position="175"/>
        <end position="195"/>
    </location>
</feature>
<evidence type="ECO:0000256" key="10">
    <source>
        <dbReference type="SAM" id="Phobius"/>
    </source>
</evidence>
<dbReference type="PANTHER" id="PTHR12137">
    <property type="entry name" value="CARBOHYDRATE SULFOTRANSFERASE"/>
    <property type="match status" value="1"/>
</dbReference>
<evidence type="ECO:0000256" key="4">
    <source>
        <dbReference type="ARBA" id="ARBA00022692"/>
    </source>
</evidence>
<dbReference type="GO" id="GO:0000139">
    <property type="term" value="C:Golgi membrane"/>
    <property type="evidence" value="ECO:0007669"/>
    <property type="project" value="UniProtKB-SubCell"/>
</dbReference>
<dbReference type="AlphaFoldDB" id="A0A7S3A1V8"/>
<dbReference type="InterPro" id="IPR005331">
    <property type="entry name" value="Sulfotransferase"/>
</dbReference>
<dbReference type="GO" id="GO:0008146">
    <property type="term" value="F:sulfotransferase activity"/>
    <property type="evidence" value="ECO:0007669"/>
    <property type="project" value="InterPro"/>
</dbReference>
<dbReference type="Pfam" id="PF03567">
    <property type="entry name" value="Sulfotransfer_2"/>
    <property type="match status" value="1"/>
</dbReference>
<sequence length="482" mass="54331">MSGERKEPSVRFREPPENETIGVNGRRRQPGSVLATSPMALGEGPPVANSPRVYSYPGLAKNSPGGDGSLPQGFSRKRSLRRKINTEKLLPFAAFLSVAIALYMYFRCGCAIEEQYAGKRAPDLRVPPTNTDFEDQAREGGSTEAMRRPEIGTDPHEAPDEEISKHLDEVMRSETEKVGLESMQREPSQNSENNGNELVQNSIEAAFQDGTDVTRSLFRGRTLYPASDVSAKDVLGSSYARRVIVSKKSKLIFCPIPSAASTNWIALMRKLEGFPDYLDIQKARSRTASGLRYLSELSQQEVDEMLADGSFVTFTFVRHPVHRMLATYINKLTKEPKESEEYRIYMGQLYGRDYVEKNDLTKARRPSFDEFIARLAMADENIQYENWSSQTSLCGLGSFPYDFVGRFEDLEADASLLLRATNHANERFPTKNELRVESSHEEDLASTLFSEDAVQKLATKQHHDFTLLNYDMGSLEWKDRTP</sequence>
<keyword evidence="8" id="KW-0325">Glycoprotein</keyword>
<feature type="compositionally biased region" description="Polar residues" evidence="9">
    <location>
        <begin position="185"/>
        <end position="195"/>
    </location>
</feature>
<name>A0A7S3A1V8_9RHOD</name>
<evidence type="ECO:0000256" key="3">
    <source>
        <dbReference type="ARBA" id="ARBA00022679"/>
    </source>
</evidence>
<comment type="similarity">
    <text evidence="2">Belongs to the sulfotransferase 2 family.</text>
</comment>
<evidence type="ECO:0000256" key="6">
    <source>
        <dbReference type="ARBA" id="ARBA00023034"/>
    </source>
</evidence>
<feature type="compositionally biased region" description="Basic and acidic residues" evidence="9">
    <location>
        <begin position="145"/>
        <end position="163"/>
    </location>
</feature>
<dbReference type="GO" id="GO:0016051">
    <property type="term" value="P:carbohydrate biosynthetic process"/>
    <property type="evidence" value="ECO:0007669"/>
    <property type="project" value="InterPro"/>
</dbReference>
<gene>
    <name evidence="11" type="ORF">RMAR00112_LOCUS26222</name>
</gene>
<comment type="subcellular location">
    <subcellularLocation>
        <location evidence="1">Golgi apparatus membrane</location>
        <topology evidence="1">Single-pass type II membrane protein</topology>
    </subcellularLocation>
</comment>
<keyword evidence="6" id="KW-0333">Golgi apparatus</keyword>
<feature type="compositionally biased region" description="Basic and acidic residues" evidence="9">
    <location>
        <begin position="1"/>
        <end position="16"/>
    </location>
</feature>
<accession>A0A7S3A1V8</accession>
<organism evidence="11">
    <name type="scientific">Rhodosorus marinus</name>
    <dbReference type="NCBI Taxonomy" id="101924"/>
    <lineage>
        <taxon>Eukaryota</taxon>
        <taxon>Rhodophyta</taxon>
        <taxon>Stylonematophyceae</taxon>
        <taxon>Stylonematales</taxon>
        <taxon>Stylonemataceae</taxon>
        <taxon>Rhodosorus</taxon>
    </lineage>
</organism>
<evidence type="ECO:0000256" key="8">
    <source>
        <dbReference type="ARBA" id="ARBA00023180"/>
    </source>
</evidence>
<evidence type="ECO:0000256" key="1">
    <source>
        <dbReference type="ARBA" id="ARBA00004323"/>
    </source>
</evidence>
<reference evidence="11" key="1">
    <citation type="submission" date="2021-01" db="EMBL/GenBank/DDBJ databases">
        <authorList>
            <person name="Corre E."/>
            <person name="Pelletier E."/>
            <person name="Niang G."/>
            <person name="Scheremetjew M."/>
            <person name="Finn R."/>
            <person name="Kale V."/>
            <person name="Holt S."/>
            <person name="Cochrane G."/>
            <person name="Meng A."/>
            <person name="Brown T."/>
            <person name="Cohen L."/>
        </authorList>
    </citation>
    <scope>NUCLEOTIDE SEQUENCE</scope>
    <source>
        <strain evidence="11">CCMP 769</strain>
    </source>
</reference>
<evidence type="ECO:0000256" key="7">
    <source>
        <dbReference type="ARBA" id="ARBA00023136"/>
    </source>
</evidence>
<evidence type="ECO:0000256" key="2">
    <source>
        <dbReference type="ARBA" id="ARBA00006339"/>
    </source>
</evidence>
<feature type="region of interest" description="Disordered" evidence="9">
    <location>
        <begin position="1"/>
        <end position="74"/>
    </location>
</feature>
<keyword evidence="4 10" id="KW-0812">Transmembrane</keyword>
<keyword evidence="3" id="KW-0808">Transferase</keyword>
<evidence type="ECO:0008006" key="12">
    <source>
        <dbReference type="Google" id="ProtNLM"/>
    </source>
</evidence>
<feature type="transmembrane region" description="Helical" evidence="10">
    <location>
        <begin position="89"/>
        <end position="106"/>
    </location>
</feature>
<feature type="region of interest" description="Disordered" evidence="9">
    <location>
        <begin position="122"/>
        <end position="163"/>
    </location>
</feature>
<protein>
    <recommendedName>
        <fullName evidence="12">Carbohydrate sulfotransferase</fullName>
    </recommendedName>
</protein>
<dbReference type="InterPro" id="IPR018011">
    <property type="entry name" value="Carb_sulfotrans_8-10"/>
</dbReference>
<evidence type="ECO:0000256" key="5">
    <source>
        <dbReference type="ARBA" id="ARBA00022989"/>
    </source>
</evidence>